<sequence length="431" mass="47708">MLLLDWGIGGGSRFADVSPHPFWIIVLLASSYYGTSTGLAAAALSAGALLIGNLPEQGFGEDHSAWLLRISAEPVLWAITAVTLGEIHSRQQRVRDELKHERDQAREAALSITQAYENLTRITRDLEVRVASQAQTIHTTYLASRAIDQQTGDDVLAGVADFIQSIMAPKKFSLFLLNNDVLEMITAEGWVQGDTLRTEIDKASPLYEEIVSHRRILTITDPKHETSLAGQGLLAGPLVNAETNQLIGMLKIEELKFADLNPSTLHNFQLACDWIGMSFTRARRVEQFVESLCVDSVGQILPATLFDRQRALFAERSQRSDYNASVLFLRIESQASGGSHRRATIDRAIQHIADRVLPSSGLRFSLRGTQWDYAILLPDVHSTLANDLGQRFMNLLKEESNRGGQFGEASYLVETVHQGSLPRADLKEYAA</sequence>
<evidence type="ECO:0000313" key="3">
    <source>
        <dbReference type="EMBL" id="GEO18037.1"/>
    </source>
</evidence>
<evidence type="ECO:0000259" key="2">
    <source>
        <dbReference type="Pfam" id="PF13492"/>
    </source>
</evidence>
<dbReference type="EMBL" id="BJYU01000147">
    <property type="protein sequence ID" value="GEO18037.1"/>
    <property type="molecule type" value="Genomic_DNA"/>
</dbReference>
<dbReference type="InterPro" id="IPR003018">
    <property type="entry name" value="GAF"/>
</dbReference>
<dbReference type="Gene3D" id="3.30.450.40">
    <property type="match status" value="1"/>
</dbReference>
<dbReference type="Proteomes" id="UP000321085">
    <property type="component" value="Unassembled WGS sequence"/>
</dbReference>
<accession>A0A512C1Y3</accession>
<comment type="caution">
    <text evidence="3">The sequence shown here is derived from an EMBL/GenBank/DDBJ whole genome shotgun (WGS) entry which is preliminary data.</text>
</comment>
<protein>
    <recommendedName>
        <fullName evidence="2">GAF domain-containing protein</fullName>
    </recommendedName>
</protein>
<dbReference type="AlphaFoldDB" id="A0A512C1Y3"/>
<keyword evidence="4" id="KW-1185">Reference proteome</keyword>
<proteinExistence type="predicted"/>
<evidence type="ECO:0000313" key="4">
    <source>
        <dbReference type="Proteomes" id="UP000321085"/>
    </source>
</evidence>
<dbReference type="Pfam" id="PF13492">
    <property type="entry name" value="GAF_3"/>
    <property type="match status" value="1"/>
</dbReference>
<reference evidence="3 4" key="1">
    <citation type="submission" date="2019-07" db="EMBL/GenBank/DDBJ databases">
        <title>Whole genome shotgun sequence of Microvirga aerophila NBRC 106136.</title>
        <authorList>
            <person name="Hosoyama A."/>
            <person name="Uohara A."/>
            <person name="Ohji S."/>
            <person name="Ichikawa N."/>
        </authorList>
    </citation>
    <scope>NUCLEOTIDE SEQUENCE [LARGE SCALE GENOMIC DNA]</scope>
    <source>
        <strain evidence="3 4">NBRC 106136</strain>
    </source>
</reference>
<feature type="coiled-coil region" evidence="1">
    <location>
        <begin position="88"/>
        <end position="115"/>
    </location>
</feature>
<name>A0A512C1Y3_9HYPH</name>
<organism evidence="3 4">
    <name type="scientific">Microvirga aerophila</name>
    <dbReference type="NCBI Taxonomy" id="670291"/>
    <lineage>
        <taxon>Bacteria</taxon>
        <taxon>Pseudomonadati</taxon>
        <taxon>Pseudomonadota</taxon>
        <taxon>Alphaproteobacteria</taxon>
        <taxon>Hyphomicrobiales</taxon>
        <taxon>Methylobacteriaceae</taxon>
        <taxon>Microvirga</taxon>
    </lineage>
</organism>
<feature type="domain" description="GAF" evidence="2">
    <location>
        <begin position="153"/>
        <end position="276"/>
    </location>
</feature>
<dbReference type="InterPro" id="IPR029016">
    <property type="entry name" value="GAF-like_dom_sf"/>
</dbReference>
<keyword evidence="1" id="KW-0175">Coiled coil</keyword>
<dbReference type="SUPFAM" id="SSF55781">
    <property type="entry name" value="GAF domain-like"/>
    <property type="match status" value="1"/>
</dbReference>
<gene>
    <name evidence="3" type="ORF">MAE02_57330</name>
</gene>
<evidence type="ECO:0000256" key="1">
    <source>
        <dbReference type="SAM" id="Coils"/>
    </source>
</evidence>